<dbReference type="Proteomes" id="UP000545386">
    <property type="component" value="Unassembled WGS sequence"/>
</dbReference>
<dbReference type="Gene3D" id="3.30.420.10">
    <property type="entry name" value="Ribonuclease H-like superfamily/Ribonuclease H"/>
    <property type="match status" value="1"/>
</dbReference>
<accession>A0A842HTI7</accession>
<dbReference type="GO" id="GO:0003677">
    <property type="term" value="F:DNA binding"/>
    <property type="evidence" value="ECO:0007669"/>
    <property type="project" value="InterPro"/>
</dbReference>
<dbReference type="RefSeq" id="WP_185779821.1">
    <property type="nucleotide sequence ID" value="NZ_JACJUU010000006.1"/>
</dbReference>
<dbReference type="Gene3D" id="3.30.450.20">
    <property type="entry name" value="PAS domain"/>
    <property type="match status" value="1"/>
</dbReference>
<protein>
    <recommendedName>
        <fullName evidence="1">DNA-directed DNA polymerase</fullName>
        <ecNumber evidence="1">2.7.7.7</ecNumber>
    </recommendedName>
</protein>
<dbReference type="FunFam" id="3.30.420.10:FF:000045">
    <property type="entry name" value="3'-5' exonuclease DinG"/>
    <property type="match status" value="1"/>
</dbReference>
<comment type="subunit">
    <text evidence="3">DNA polymerase III contains a core (composed of alpha, epsilon and theta chains) that associates with a tau subunit. This core dimerizes to form the POLIII' complex. PolIII' associates with the gamma complex (composed of gamma, delta, delta', psi and chi chains) and with the beta chain to form the complete DNA polymerase III complex.</text>
</comment>
<evidence type="ECO:0000256" key="2">
    <source>
        <dbReference type="ARBA" id="ARBA00025483"/>
    </source>
</evidence>
<evidence type="ECO:0000259" key="6">
    <source>
        <dbReference type="SMART" id="SM00479"/>
    </source>
</evidence>
<dbReference type="EMBL" id="JACJUU010000006">
    <property type="protein sequence ID" value="MBC2770125.1"/>
    <property type="molecule type" value="Genomic_DNA"/>
</dbReference>
<name>A0A842HTI7_9BURK</name>
<comment type="catalytic activity">
    <reaction evidence="4">
        <text>DNA(n) + a 2'-deoxyribonucleoside 5'-triphosphate = DNA(n+1) + diphosphate</text>
        <dbReference type="Rhea" id="RHEA:22508"/>
        <dbReference type="Rhea" id="RHEA-COMP:17339"/>
        <dbReference type="Rhea" id="RHEA-COMP:17340"/>
        <dbReference type="ChEBI" id="CHEBI:33019"/>
        <dbReference type="ChEBI" id="CHEBI:61560"/>
        <dbReference type="ChEBI" id="CHEBI:173112"/>
        <dbReference type="EC" id="2.7.7.7"/>
    </reaction>
</comment>
<dbReference type="InterPro" id="IPR012337">
    <property type="entry name" value="RNaseH-like_sf"/>
</dbReference>
<keyword evidence="5" id="KW-0812">Transmembrane</keyword>
<proteinExistence type="predicted"/>
<dbReference type="Pfam" id="PF00929">
    <property type="entry name" value="RNase_T"/>
    <property type="match status" value="1"/>
</dbReference>
<dbReference type="SUPFAM" id="SSF55785">
    <property type="entry name" value="PYP-like sensor domain (PAS domain)"/>
    <property type="match status" value="1"/>
</dbReference>
<dbReference type="PANTHER" id="PTHR30231">
    <property type="entry name" value="DNA POLYMERASE III SUBUNIT EPSILON"/>
    <property type="match status" value="1"/>
</dbReference>
<dbReference type="GO" id="GO:0045004">
    <property type="term" value="P:DNA replication proofreading"/>
    <property type="evidence" value="ECO:0007669"/>
    <property type="project" value="TreeGrafter"/>
</dbReference>
<dbReference type="InterPro" id="IPR036397">
    <property type="entry name" value="RNaseH_sf"/>
</dbReference>
<evidence type="ECO:0000256" key="5">
    <source>
        <dbReference type="SAM" id="Phobius"/>
    </source>
</evidence>
<evidence type="ECO:0000256" key="3">
    <source>
        <dbReference type="ARBA" id="ARBA00026073"/>
    </source>
</evidence>
<evidence type="ECO:0000313" key="8">
    <source>
        <dbReference type="Proteomes" id="UP000545386"/>
    </source>
</evidence>
<evidence type="ECO:0000313" key="7">
    <source>
        <dbReference type="EMBL" id="MBC2770125.1"/>
    </source>
</evidence>
<organism evidence="7 8">
    <name type="scientific">Pusillimonas minor</name>
    <dbReference type="NCBI Taxonomy" id="2697024"/>
    <lineage>
        <taxon>Bacteria</taxon>
        <taxon>Pseudomonadati</taxon>
        <taxon>Pseudomonadota</taxon>
        <taxon>Betaproteobacteria</taxon>
        <taxon>Burkholderiales</taxon>
        <taxon>Alcaligenaceae</taxon>
        <taxon>Pusillimonas</taxon>
    </lineage>
</organism>
<sequence>MAAHSRTRLKIFRVFAALCAGCLLALAGGLYFGYHRANDPDIVRALVIGGVIAGFVIFGLTAWAWLVIDEHIARPVQRLAGNLRTLTHGKATAIPAPERTAYLSDLIPAARELAQQLLDTRTALDQAVARETETLALEKDRLERLLSDVPVGLMLCSAEHQLVFYNGQVVSLLGGVDAGVAPGLNRRVFDYLHPAPIQHAYARLLETDDPDAASDILCSTQNEGRVLAARMRLLGSPSGATDDPSHSGYVLTLRDITGDLATHSIRPDTDRPGDWPLSMIRASDLASTLQATLRSKGVALTTETTDLILRCDGFQLVALITALINRLPLPHGALHLNIRSDGAGAMAELSWEGLGLSDEALSQLLTAPLDVGLADMTVQGVLSIHGATLVPDNSSRLHPKLCLHIREARLAQRRPPAIPRAVVYDFKLLSKAGNAEVSCTPLDELTYVVFDTETTGLYPDQGDEIVQIAAVRIINGKRVKTEAFDTLVNPGRNIPGASTQVHGITNDMVAEAPDTVTAVQRFHKFAEGAVLVAHNAPFDMAFIRRHESAAGCRFDHPILDTVLLSAVVYGEAESHSLDALAHRLGITIPEEARHTAIGDAIATADALLKVIPALKARGLETFGAVLSEVRQHRRLLKDLNG</sequence>
<reference evidence="7 8" key="1">
    <citation type="submission" date="2020-08" db="EMBL/GenBank/DDBJ databases">
        <title>Paraeoetvoesia sp. YC-7-48 draft genome sequence.</title>
        <authorList>
            <person name="Yao L."/>
        </authorList>
    </citation>
    <scope>NUCLEOTIDE SEQUENCE [LARGE SCALE GENOMIC DNA]</scope>
    <source>
        <strain evidence="8">YC-7-48</strain>
    </source>
</reference>
<dbReference type="SMART" id="SM00479">
    <property type="entry name" value="EXOIII"/>
    <property type="match status" value="1"/>
</dbReference>
<comment type="function">
    <text evidence="2">DNA polymerase III is a complex, multichain enzyme responsible for most of the replicative synthesis in bacteria. The epsilon subunit contain the editing function and is a proofreading 3'-5' exonuclease.</text>
</comment>
<comment type="caution">
    <text evidence="7">The sequence shown here is derived from an EMBL/GenBank/DDBJ whole genome shotgun (WGS) entry which is preliminary data.</text>
</comment>
<keyword evidence="8" id="KW-1185">Reference proteome</keyword>
<dbReference type="GO" id="GO:0005829">
    <property type="term" value="C:cytosol"/>
    <property type="evidence" value="ECO:0007669"/>
    <property type="project" value="TreeGrafter"/>
</dbReference>
<feature type="domain" description="Exonuclease" evidence="6">
    <location>
        <begin position="446"/>
        <end position="616"/>
    </location>
</feature>
<feature type="transmembrane region" description="Helical" evidence="5">
    <location>
        <begin position="46"/>
        <end position="68"/>
    </location>
</feature>
<dbReference type="InterPro" id="IPR035965">
    <property type="entry name" value="PAS-like_dom_sf"/>
</dbReference>
<dbReference type="SUPFAM" id="SSF53098">
    <property type="entry name" value="Ribonuclease H-like"/>
    <property type="match status" value="1"/>
</dbReference>
<evidence type="ECO:0000256" key="4">
    <source>
        <dbReference type="ARBA" id="ARBA00049244"/>
    </source>
</evidence>
<gene>
    <name evidence="7" type="ORF">GTU67_09405</name>
</gene>
<dbReference type="EC" id="2.7.7.7" evidence="1"/>
<feature type="transmembrane region" description="Helical" evidence="5">
    <location>
        <begin position="12"/>
        <end position="34"/>
    </location>
</feature>
<keyword evidence="5" id="KW-0472">Membrane</keyword>
<dbReference type="GO" id="GO:0003887">
    <property type="term" value="F:DNA-directed DNA polymerase activity"/>
    <property type="evidence" value="ECO:0007669"/>
    <property type="project" value="UniProtKB-EC"/>
</dbReference>
<dbReference type="InterPro" id="IPR006054">
    <property type="entry name" value="DnaQ"/>
</dbReference>
<evidence type="ECO:0000256" key="1">
    <source>
        <dbReference type="ARBA" id="ARBA00012417"/>
    </source>
</evidence>
<dbReference type="GO" id="GO:0008408">
    <property type="term" value="F:3'-5' exonuclease activity"/>
    <property type="evidence" value="ECO:0007669"/>
    <property type="project" value="TreeGrafter"/>
</dbReference>
<keyword evidence="5" id="KW-1133">Transmembrane helix</keyword>
<dbReference type="InterPro" id="IPR013520">
    <property type="entry name" value="Ribonucl_H"/>
</dbReference>
<dbReference type="PANTHER" id="PTHR30231:SF41">
    <property type="entry name" value="DNA POLYMERASE III SUBUNIT EPSILON"/>
    <property type="match status" value="1"/>
</dbReference>
<dbReference type="NCBIfam" id="TIGR00573">
    <property type="entry name" value="dnaq"/>
    <property type="match status" value="1"/>
</dbReference>
<dbReference type="CDD" id="cd06127">
    <property type="entry name" value="DEDDh"/>
    <property type="match status" value="1"/>
</dbReference>
<dbReference type="AlphaFoldDB" id="A0A842HTI7"/>